<evidence type="ECO:0000256" key="1">
    <source>
        <dbReference type="SAM" id="MobiDB-lite"/>
    </source>
</evidence>
<feature type="region of interest" description="Disordered" evidence="1">
    <location>
        <begin position="81"/>
        <end position="135"/>
    </location>
</feature>
<name>A0AAW0PYV7_9GOBI</name>
<proteinExistence type="predicted"/>
<dbReference type="AlphaFoldDB" id="A0AAW0PYV7"/>
<sequence length="166" mass="18754">MFLLRSVQVVFTTAVLTDQFDLRRKCYDRCFTGGCGLRSAPPPRRRPGACLLWAGDDLVGLTKLNKWPAARPWKHSHGRAELRGYTRERPSIMETTAPTATDKKECKTSALDGSSFSELPKKPSPTTLNRGGHPLFPTFHTPIPIDMRHHEGRYHYEPHPLHAMHG</sequence>
<keyword evidence="3" id="KW-1185">Reference proteome</keyword>
<protein>
    <submittedName>
        <fullName evidence="2">Uncharacterized protein</fullName>
    </submittedName>
</protein>
<dbReference type="EMBL" id="JBBPFD010000002">
    <property type="protein sequence ID" value="KAK7938851.1"/>
    <property type="molecule type" value="Genomic_DNA"/>
</dbReference>
<dbReference type="Proteomes" id="UP001460270">
    <property type="component" value="Unassembled WGS sequence"/>
</dbReference>
<reference evidence="3" key="1">
    <citation type="submission" date="2024-04" db="EMBL/GenBank/DDBJ databases">
        <title>Salinicola lusitanus LLJ914,a marine bacterium isolated from the Okinawa Trough.</title>
        <authorList>
            <person name="Li J."/>
        </authorList>
    </citation>
    <scope>NUCLEOTIDE SEQUENCE [LARGE SCALE GENOMIC DNA]</scope>
</reference>
<gene>
    <name evidence="2" type="ORF">WMY93_002177</name>
</gene>
<accession>A0AAW0PYV7</accession>
<feature type="non-terminal residue" evidence="2">
    <location>
        <position position="166"/>
    </location>
</feature>
<comment type="caution">
    <text evidence="2">The sequence shown here is derived from an EMBL/GenBank/DDBJ whole genome shotgun (WGS) entry which is preliminary data.</text>
</comment>
<evidence type="ECO:0000313" key="3">
    <source>
        <dbReference type="Proteomes" id="UP001460270"/>
    </source>
</evidence>
<evidence type="ECO:0000313" key="2">
    <source>
        <dbReference type="EMBL" id="KAK7938851.1"/>
    </source>
</evidence>
<feature type="compositionally biased region" description="Basic and acidic residues" evidence="1">
    <location>
        <begin position="81"/>
        <end position="91"/>
    </location>
</feature>
<organism evidence="2 3">
    <name type="scientific">Mugilogobius chulae</name>
    <name type="common">yellowstripe goby</name>
    <dbReference type="NCBI Taxonomy" id="88201"/>
    <lineage>
        <taxon>Eukaryota</taxon>
        <taxon>Metazoa</taxon>
        <taxon>Chordata</taxon>
        <taxon>Craniata</taxon>
        <taxon>Vertebrata</taxon>
        <taxon>Euteleostomi</taxon>
        <taxon>Actinopterygii</taxon>
        <taxon>Neopterygii</taxon>
        <taxon>Teleostei</taxon>
        <taxon>Neoteleostei</taxon>
        <taxon>Acanthomorphata</taxon>
        <taxon>Gobiaria</taxon>
        <taxon>Gobiiformes</taxon>
        <taxon>Gobioidei</taxon>
        <taxon>Gobiidae</taxon>
        <taxon>Gobionellinae</taxon>
        <taxon>Mugilogobius</taxon>
    </lineage>
</organism>